<dbReference type="Proteomes" id="UP000664032">
    <property type="component" value="Unassembled WGS sequence"/>
</dbReference>
<comment type="caution">
    <text evidence="1">The sequence shown here is derived from an EMBL/GenBank/DDBJ whole genome shotgun (WGS) entry which is preliminary data.</text>
</comment>
<gene>
    <name evidence="1" type="ORF">JR316_0007155</name>
</gene>
<accession>A0ACB8GYJ3</accession>
<evidence type="ECO:0000313" key="1">
    <source>
        <dbReference type="EMBL" id="KAH9480555.1"/>
    </source>
</evidence>
<keyword evidence="2" id="KW-1185">Reference proteome</keyword>
<dbReference type="EMBL" id="JAFIQS020000006">
    <property type="protein sequence ID" value="KAH9480555.1"/>
    <property type="molecule type" value="Genomic_DNA"/>
</dbReference>
<keyword evidence="1" id="KW-0560">Oxidoreductase</keyword>
<proteinExistence type="predicted"/>
<organism evidence="1 2">
    <name type="scientific">Psilocybe cubensis</name>
    <name type="common">Psychedelic mushroom</name>
    <name type="synonym">Stropharia cubensis</name>
    <dbReference type="NCBI Taxonomy" id="181762"/>
    <lineage>
        <taxon>Eukaryota</taxon>
        <taxon>Fungi</taxon>
        <taxon>Dikarya</taxon>
        <taxon>Basidiomycota</taxon>
        <taxon>Agaricomycotina</taxon>
        <taxon>Agaricomycetes</taxon>
        <taxon>Agaricomycetidae</taxon>
        <taxon>Agaricales</taxon>
        <taxon>Agaricineae</taxon>
        <taxon>Strophariaceae</taxon>
        <taxon>Psilocybe</taxon>
    </lineage>
</organism>
<name>A0ACB8GYJ3_PSICU</name>
<protein>
    <submittedName>
        <fullName evidence="1">Cytochrome P450 monooxygenase 205</fullName>
    </submittedName>
</protein>
<keyword evidence="1" id="KW-0503">Monooxygenase</keyword>
<reference evidence="1" key="1">
    <citation type="submission" date="2021-10" db="EMBL/GenBank/DDBJ databases">
        <title>Psilocybe cubensis genome.</title>
        <authorList>
            <person name="Mckernan K.J."/>
            <person name="Crawford S."/>
            <person name="Trippe A."/>
            <person name="Kane L.T."/>
            <person name="Mclaughlin S."/>
        </authorList>
    </citation>
    <scope>NUCLEOTIDE SEQUENCE</scope>
    <source>
        <strain evidence="1">MGC-MH-2018</strain>
    </source>
</reference>
<evidence type="ECO:0000313" key="2">
    <source>
        <dbReference type="Proteomes" id="UP000664032"/>
    </source>
</evidence>
<sequence>MYLFVFLVLLVALALLRDFLLLLFRQLCSPLRRLPGPPSPSFFMGNLEQMHDMENNNLIANWVNSYGTTFVYRGFIGGCRLMTTDPVAIAHILGNAYHYPKPDFVRESLASMAAGHDGLLVVEGADHRRQRKILAPAFSAGHIKSLSPIFWDKATELRDIWLTEVDSASFDPGRENSITRIDVLVWLGRATLDVIGLAGFGYAFNALTDDSNELARAFSVIFSTARKFRVMTILQAWFPFLRRFRRNNAAMAQAKATMRRIGLELIDEKRKAIQHERDSYLHEPAKIGPLQDQSTARSQGPKELRGRDLLSVLIQSNLSSDASQQMSEDEVLSQISTFLAAGHETTSSALTWCLYALANNRPAQEKLRVELRKLDAADRTQQSPPPKSDHEDLTERIARCGYLDWVVRESLRVHAPVTNTMRVCMRDEDEIPVQAVLPRKSNAQVDAIDDRGRTTMDQNVDIHGNRRSTISVRKWDIISVPIQAINKSEAFWGEDAKLFRPERWASPPQEARAIPGLYSNTLTFLNGNPLGGNRSCIGYKFALIEIKIFLYVLVKDLDFSIDPTMVIEKKVNVVTRPFVKSEPHLGNQMPLNISRASSYSSASVLYPLGRSSETPTISPPSFSLPV</sequence>